<feature type="compositionally biased region" description="Basic and acidic residues" evidence="1">
    <location>
        <begin position="305"/>
        <end position="319"/>
    </location>
</feature>
<accession>A0ABR2L0G4</accession>
<evidence type="ECO:0000313" key="3">
    <source>
        <dbReference type="EMBL" id="KAK8896526.1"/>
    </source>
</evidence>
<reference evidence="3 4" key="1">
    <citation type="submission" date="2024-04" db="EMBL/GenBank/DDBJ databases">
        <title>Tritrichomonas musculus Genome.</title>
        <authorList>
            <person name="Alves-Ferreira E."/>
            <person name="Grigg M."/>
            <person name="Lorenzi H."/>
            <person name="Galac M."/>
        </authorList>
    </citation>
    <scope>NUCLEOTIDE SEQUENCE [LARGE SCALE GENOMIC DNA]</scope>
    <source>
        <strain evidence="3 4">EAF2021</strain>
    </source>
</reference>
<feature type="transmembrane region" description="Helical" evidence="2">
    <location>
        <begin position="189"/>
        <end position="210"/>
    </location>
</feature>
<feature type="compositionally biased region" description="Basic and acidic residues" evidence="1">
    <location>
        <begin position="234"/>
        <end position="245"/>
    </location>
</feature>
<keyword evidence="2" id="KW-0472">Membrane</keyword>
<proteinExistence type="predicted"/>
<keyword evidence="4" id="KW-1185">Reference proteome</keyword>
<feature type="region of interest" description="Disordered" evidence="1">
    <location>
        <begin position="272"/>
        <end position="319"/>
    </location>
</feature>
<organism evidence="3 4">
    <name type="scientific">Tritrichomonas musculus</name>
    <dbReference type="NCBI Taxonomy" id="1915356"/>
    <lineage>
        <taxon>Eukaryota</taxon>
        <taxon>Metamonada</taxon>
        <taxon>Parabasalia</taxon>
        <taxon>Tritrichomonadida</taxon>
        <taxon>Tritrichomonadidae</taxon>
        <taxon>Tritrichomonas</taxon>
    </lineage>
</organism>
<feature type="transmembrane region" description="Helical" evidence="2">
    <location>
        <begin position="57"/>
        <end position="80"/>
    </location>
</feature>
<sequence length="319" mass="35944">MKISDLFSGKQKKVILYSGGVLAISIFALMITGFVWFSRLSPYFKYAIDTGLKVYKLTLCFSVFELISLIYIIIDIIFFIPLKKVMSKFFNNTCKILTNLIVFLVIKFIGLILAIATSTYALNHDLAGKCWFYVNNFLLGIAQNDNTMIYDLDFLKWCETFLKHVTNDSNTGLNFVDSYYCDSVGLPTLIFAIIELVGCLALAFGIYMACKHPADDESIAEDENAGNIEDNETKEDIIETKENKSNSENIEPLKGSMDEDYKIEPEIGTIINRGPIVNKDEISQSSNDAGDEPENNLNADFQENITKKPEFKEEESSGE</sequence>
<feature type="transmembrane region" description="Helical" evidence="2">
    <location>
        <begin position="14"/>
        <end position="37"/>
    </location>
</feature>
<keyword evidence="2" id="KW-1133">Transmembrane helix</keyword>
<feature type="transmembrane region" description="Helical" evidence="2">
    <location>
        <begin position="100"/>
        <end position="122"/>
    </location>
</feature>
<dbReference type="EMBL" id="JAPFFF010000002">
    <property type="protein sequence ID" value="KAK8896526.1"/>
    <property type="molecule type" value="Genomic_DNA"/>
</dbReference>
<keyword evidence="2" id="KW-0812">Transmembrane</keyword>
<dbReference type="Proteomes" id="UP001470230">
    <property type="component" value="Unassembled WGS sequence"/>
</dbReference>
<evidence type="ECO:0000313" key="4">
    <source>
        <dbReference type="Proteomes" id="UP001470230"/>
    </source>
</evidence>
<feature type="compositionally biased region" description="Polar residues" evidence="1">
    <location>
        <begin position="295"/>
        <end position="304"/>
    </location>
</feature>
<evidence type="ECO:0000256" key="2">
    <source>
        <dbReference type="SAM" id="Phobius"/>
    </source>
</evidence>
<gene>
    <name evidence="3" type="ORF">M9Y10_014434</name>
</gene>
<evidence type="ECO:0000256" key="1">
    <source>
        <dbReference type="SAM" id="MobiDB-lite"/>
    </source>
</evidence>
<feature type="region of interest" description="Disordered" evidence="1">
    <location>
        <begin position="220"/>
        <end position="256"/>
    </location>
</feature>
<feature type="compositionally biased region" description="Acidic residues" evidence="1">
    <location>
        <begin position="220"/>
        <end position="233"/>
    </location>
</feature>
<protein>
    <submittedName>
        <fullName evidence="3">Uncharacterized protein</fullName>
    </submittedName>
</protein>
<name>A0ABR2L0G4_9EUKA</name>
<comment type="caution">
    <text evidence="3">The sequence shown here is derived from an EMBL/GenBank/DDBJ whole genome shotgun (WGS) entry which is preliminary data.</text>
</comment>